<dbReference type="CDD" id="cd04301">
    <property type="entry name" value="NAT_SF"/>
    <property type="match status" value="1"/>
</dbReference>
<name>A0A0V7ZFV7_9CYAN</name>
<proteinExistence type="predicted"/>
<evidence type="ECO:0000313" key="3">
    <source>
        <dbReference type="Proteomes" id="UP000053372"/>
    </source>
</evidence>
<dbReference type="Gene3D" id="3.40.630.30">
    <property type="match status" value="1"/>
</dbReference>
<evidence type="ECO:0000259" key="1">
    <source>
        <dbReference type="PROSITE" id="PS51186"/>
    </source>
</evidence>
<dbReference type="InterPro" id="IPR016181">
    <property type="entry name" value="Acyl_CoA_acyltransferase"/>
</dbReference>
<dbReference type="AlphaFoldDB" id="A0A0V7ZFV7"/>
<dbReference type="OrthoDB" id="164032at2"/>
<comment type="caution">
    <text evidence="2">The sequence shown here is derived from an EMBL/GenBank/DDBJ whole genome shotgun (WGS) entry which is preliminary data.</text>
</comment>
<reference evidence="2 3" key="1">
    <citation type="journal article" date="2015" name="Genome Announc.">
        <title>Draft Genome of the Euendolithic (true boring) Cyanobacterium Mastigocoleus testarum strain BC008.</title>
        <authorList>
            <person name="Guida B.S."/>
            <person name="Garcia-Pichel F."/>
        </authorList>
    </citation>
    <scope>NUCLEOTIDE SEQUENCE [LARGE SCALE GENOMIC DNA]</scope>
    <source>
        <strain evidence="2 3">BC008</strain>
    </source>
</reference>
<dbReference type="EMBL" id="LMTZ01000139">
    <property type="protein sequence ID" value="KST63438.1"/>
    <property type="molecule type" value="Genomic_DNA"/>
</dbReference>
<dbReference type="Proteomes" id="UP000053372">
    <property type="component" value="Unassembled WGS sequence"/>
</dbReference>
<gene>
    <name evidence="2" type="ORF">BC008_13180</name>
</gene>
<sequence length="158" mass="18401">MQPWLIRFALPSETEYLTELALRSKAYWGYSEEFINACRQGFTVDLNYIEQNPTFVLENKELIIGFYSLEHLSENEVELGFLFIEPSEIGKGYGRKLIMHAKQQGQNLGYRRIIIQSDPNAEQFYLNVGGTRIGTKKYANIPNREFPLLQIDLHEIHL</sequence>
<protein>
    <submittedName>
        <fullName evidence="2">Acetyltransferase</fullName>
    </submittedName>
</protein>
<dbReference type="GO" id="GO:0016747">
    <property type="term" value="F:acyltransferase activity, transferring groups other than amino-acyl groups"/>
    <property type="evidence" value="ECO:0007669"/>
    <property type="project" value="InterPro"/>
</dbReference>
<dbReference type="InterPro" id="IPR000182">
    <property type="entry name" value="GNAT_dom"/>
</dbReference>
<accession>A0A0V7ZFV7</accession>
<evidence type="ECO:0000313" key="2">
    <source>
        <dbReference type="EMBL" id="KST63438.1"/>
    </source>
</evidence>
<organism evidence="2 3">
    <name type="scientific">Mastigocoleus testarum BC008</name>
    <dbReference type="NCBI Taxonomy" id="371196"/>
    <lineage>
        <taxon>Bacteria</taxon>
        <taxon>Bacillati</taxon>
        <taxon>Cyanobacteriota</taxon>
        <taxon>Cyanophyceae</taxon>
        <taxon>Nostocales</taxon>
        <taxon>Hapalosiphonaceae</taxon>
        <taxon>Mastigocoleus</taxon>
    </lineage>
</organism>
<dbReference type="PROSITE" id="PS51186">
    <property type="entry name" value="GNAT"/>
    <property type="match status" value="1"/>
</dbReference>
<feature type="domain" description="N-acetyltransferase" evidence="1">
    <location>
        <begin position="6"/>
        <end position="150"/>
    </location>
</feature>
<keyword evidence="3" id="KW-1185">Reference proteome</keyword>
<dbReference type="Pfam" id="PF00583">
    <property type="entry name" value="Acetyltransf_1"/>
    <property type="match status" value="1"/>
</dbReference>
<keyword evidence="2" id="KW-0808">Transferase</keyword>
<dbReference type="SUPFAM" id="SSF55729">
    <property type="entry name" value="Acyl-CoA N-acyltransferases (Nat)"/>
    <property type="match status" value="1"/>
</dbReference>